<sequence>MSASTKRRSTRQAATRRRSIYAEPETDDDFDAGSEHDEYHDEGEGEEFPGAPPPKKRKTNTRHRPQTRSKAKHSVKSSFKIGKPRRLNSKSMGAEEKKIEVPSDNKIPDWTLLPVDILRDIFIFASTPIHDQIQASNAAANVTWLMRSALTCRAFAQPALEAYYQSPGLLTTYHPHHFLDLLRIPTEKRYLDYNVKVKRLTMDVRRVAYVAHSRPNFRVASLISELPQLQHMEILHPRHLPPYRPCNIQKWTFDPMEMVQAMEDKKLRMKTWRWSRDMIPKSEQSRLYQMMTKAHSMKTFASVEHLIVCGFNVNDSAEPEVEEMERLGTPGLATAISNLPSLRDLTFVTCDVIMDKFLQRLPVNLERLELSNCLEITSDIMKTFFTTSASHLRELVLNHNAALNLSFLQGLKTFCPQLEVLILDLHYYSEKLTTNDAEPLYDNLLGEAEVPTWPSTLRHLSITHAQKLPAEGARNLFSSLIDAAPELPKLRHLTIHTHINIPWRDRVGFRDQWTERLNRVFLRKVVEPSKHLGSMKQFRLWQKSQRLPPINNRDELAIDFSAGELSDNDIAPTSRRMSFVRISPHKPSGDTEYYDSSPAKPTPRSVKLTVRQPRRSTRVVASTSNHSAASEGGSPPAEADDDSNSGSDADDWKKTPEKFVQGLCEVVDIRIDNQRPREDQFMEKDFLDSEISGDEDWREGASGDEEEEGGYAW</sequence>
<dbReference type="InterPro" id="IPR032675">
    <property type="entry name" value="LRR_dom_sf"/>
</dbReference>
<feature type="compositionally biased region" description="Basic residues" evidence="1">
    <location>
        <begin position="1"/>
        <end position="19"/>
    </location>
</feature>
<protein>
    <recommendedName>
        <fullName evidence="4">F-box domain-containing protein</fullName>
    </recommendedName>
</protein>
<feature type="compositionally biased region" description="Basic residues" evidence="1">
    <location>
        <begin position="54"/>
        <end position="75"/>
    </location>
</feature>
<dbReference type="Gene3D" id="3.80.10.10">
    <property type="entry name" value="Ribonuclease Inhibitor"/>
    <property type="match status" value="1"/>
</dbReference>
<gene>
    <name evidence="2" type="ORF">ZT3D7_G10021</name>
</gene>
<dbReference type="SUPFAM" id="SSF52047">
    <property type="entry name" value="RNI-like"/>
    <property type="match status" value="1"/>
</dbReference>
<proteinExistence type="predicted"/>
<dbReference type="STRING" id="1276538.A0A1X7S576"/>
<feature type="region of interest" description="Disordered" evidence="1">
    <location>
        <begin position="576"/>
        <end position="656"/>
    </location>
</feature>
<feature type="compositionally biased region" description="Polar residues" evidence="1">
    <location>
        <begin position="619"/>
        <end position="628"/>
    </location>
</feature>
<dbReference type="Proteomes" id="UP000215127">
    <property type="component" value="Chromosome 10"/>
</dbReference>
<feature type="compositionally biased region" description="Basic and acidic residues" evidence="1">
    <location>
        <begin position="668"/>
        <end position="687"/>
    </location>
</feature>
<feature type="compositionally biased region" description="Acidic residues" evidence="1">
    <location>
        <begin position="691"/>
        <end position="713"/>
    </location>
</feature>
<feature type="region of interest" description="Disordered" evidence="1">
    <location>
        <begin position="668"/>
        <end position="713"/>
    </location>
</feature>
<accession>A0A1X7S576</accession>
<dbReference type="EMBL" id="LT853701">
    <property type="protein sequence ID" value="SMQ54866.1"/>
    <property type="molecule type" value="Genomic_DNA"/>
</dbReference>
<organism evidence="2 3">
    <name type="scientific">Zymoseptoria tritici (strain ST99CH_3D7)</name>
    <dbReference type="NCBI Taxonomy" id="1276538"/>
    <lineage>
        <taxon>Eukaryota</taxon>
        <taxon>Fungi</taxon>
        <taxon>Dikarya</taxon>
        <taxon>Ascomycota</taxon>
        <taxon>Pezizomycotina</taxon>
        <taxon>Dothideomycetes</taxon>
        <taxon>Dothideomycetidae</taxon>
        <taxon>Mycosphaerellales</taxon>
        <taxon>Mycosphaerellaceae</taxon>
        <taxon>Zymoseptoria</taxon>
    </lineage>
</organism>
<dbReference type="AlphaFoldDB" id="A0A1X7S576"/>
<name>A0A1X7S576_ZYMT9</name>
<evidence type="ECO:0008006" key="4">
    <source>
        <dbReference type="Google" id="ProtNLM"/>
    </source>
</evidence>
<keyword evidence="3" id="KW-1185">Reference proteome</keyword>
<feature type="region of interest" description="Disordered" evidence="1">
    <location>
        <begin position="1"/>
        <end position="100"/>
    </location>
</feature>
<evidence type="ECO:0000313" key="3">
    <source>
        <dbReference type="Proteomes" id="UP000215127"/>
    </source>
</evidence>
<reference evidence="2 3" key="1">
    <citation type="submission" date="2016-06" db="EMBL/GenBank/DDBJ databases">
        <authorList>
            <person name="Kjaerup R.B."/>
            <person name="Dalgaard T.S."/>
            <person name="Juul-Madsen H.R."/>
        </authorList>
    </citation>
    <scope>NUCLEOTIDE SEQUENCE [LARGE SCALE GENOMIC DNA]</scope>
</reference>
<evidence type="ECO:0000256" key="1">
    <source>
        <dbReference type="SAM" id="MobiDB-lite"/>
    </source>
</evidence>
<evidence type="ECO:0000313" key="2">
    <source>
        <dbReference type="EMBL" id="SMQ54866.1"/>
    </source>
</evidence>